<keyword evidence="1" id="KW-1133">Transmembrane helix</keyword>
<keyword evidence="1" id="KW-0812">Transmembrane</keyword>
<feature type="transmembrane region" description="Helical" evidence="1">
    <location>
        <begin position="21"/>
        <end position="40"/>
    </location>
</feature>
<dbReference type="Pfam" id="PF19578">
    <property type="entry name" value="DUF6090"/>
    <property type="match status" value="1"/>
</dbReference>
<evidence type="ECO:0000313" key="3">
    <source>
        <dbReference type="Proteomes" id="UP001174839"/>
    </source>
</evidence>
<protein>
    <submittedName>
        <fullName evidence="2">DUF6090 family protein</fullName>
    </submittedName>
</protein>
<name>A0ABT7WIB7_9FLAO</name>
<evidence type="ECO:0000256" key="1">
    <source>
        <dbReference type="SAM" id="Phobius"/>
    </source>
</evidence>
<keyword evidence="1" id="KW-0472">Membrane</keyword>
<organism evidence="2 3">
    <name type="scientific">Robiginitalea aurantiaca</name>
    <dbReference type="NCBI Taxonomy" id="3056915"/>
    <lineage>
        <taxon>Bacteria</taxon>
        <taxon>Pseudomonadati</taxon>
        <taxon>Bacteroidota</taxon>
        <taxon>Flavobacteriia</taxon>
        <taxon>Flavobacteriales</taxon>
        <taxon>Flavobacteriaceae</taxon>
        <taxon>Robiginitalea</taxon>
    </lineage>
</organism>
<dbReference type="RefSeq" id="WP_289726033.1">
    <property type="nucleotide sequence ID" value="NZ_JAUDUY010000012.1"/>
</dbReference>
<dbReference type="Proteomes" id="UP001174839">
    <property type="component" value="Unassembled WGS sequence"/>
</dbReference>
<keyword evidence="3" id="KW-1185">Reference proteome</keyword>
<dbReference type="InterPro" id="IPR045749">
    <property type="entry name" value="DUF6090"/>
</dbReference>
<evidence type="ECO:0000313" key="2">
    <source>
        <dbReference type="EMBL" id="MDM9632669.1"/>
    </source>
</evidence>
<gene>
    <name evidence="2" type="ORF">QU605_14420</name>
</gene>
<dbReference type="EMBL" id="JAUDUY010000012">
    <property type="protein sequence ID" value="MDM9632669.1"/>
    <property type="molecule type" value="Genomic_DNA"/>
</dbReference>
<sequence length="240" mass="28153">MLRFFRQIRQRLLTDNKFSKYLLYAIGEIALVMIGILMALQVNNWNNERADREKEISILKEIQRNLETNVEQFSAEAKMQGSIVESISLIMDQIKNEVPYNDSLGPKYASIAWTEEFNFANSAFETLKILGFDIISSDPLRENIIQLFNIRYNRISDVIQKVSITEHSQLNSMYLRHIEFDKEGNAVVNDSGKLIKDTEFTNMLSNRRIWKIDIVNTYKELIEESSELSRMIDRELKKRE</sequence>
<proteinExistence type="predicted"/>
<accession>A0ABT7WIB7</accession>
<comment type="caution">
    <text evidence="2">The sequence shown here is derived from an EMBL/GenBank/DDBJ whole genome shotgun (WGS) entry which is preliminary data.</text>
</comment>
<reference evidence="2" key="1">
    <citation type="submission" date="2023-06" db="EMBL/GenBank/DDBJ databases">
        <title>Robiginitalea aurantiacus sp. nov. and Algoriphagus sediminis sp. nov., isolated from coastal sediment.</title>
        <authorList>
            <person name="Zhou Z.Y."/>
            <person name="An J."/>
            <person name="Jia Y.W."/>
            <person name="Du Z.J."/>
        </authorList>
    </citation>
    <scope>NUCLEOTIDE SEQUENCE</scope>
    <source>
        <strain evidence="2">M39</strain>
    </source>
</reference>